<dbReference type="AlphaFoldDB" id="A0A1Z4VLR6"/>
<sequence>MAQYYSIRRFCPYQGVIQVVDVGNARAYSTDGRHWQVRVQNASGRLRWHATDCDAGDLASRETNADQLMRALNERPPIPFPLADRFELWLLHRETRLPLAIVKSRVTREETESDRITNPTWQPFLMSRNEFRSPALEAARSHCDPHVRPPRAQDVLERQVNLAGRPLPVLQWFERLEDGSGIGHGGMRVEGELTGRHLPAEAFPELLVDPEWPQGLERELVREYHEWNAPFLLAHQRLREDTRRWLETAARQRPESLLDNYPMYPQVLDAEAMQVTLVSAKLIKAS</sequence>
<proteinExistence type="predicted"/>
<reference evidence="1 2" key="1">
    <citation type="submission" date="2017-05" db="EMBL/GenBank/DDBJ databases">
        <title>Thiocyanate degradation by Thiohalobacter thiocyanaticus FOKN1.</title>
        <authorList>
            <person name="Oshiki M."/>
            <person name="Fukushima T."/>
            <person name="Kawano S."/>
            <person name="Nakagawa J."/>
        </authorList>
    </citation>
    <scope>NUCLEOTIDE SEQUENCE [LARGE SCALE GENOMIC DNA]</scope>
    <source>
        <strain evidence="1 2">FOKN1</strain>
    </source>
</reference>
<organism evidence="1 2">
    <name type="scientific">Thiohalobacter thiocyanaticus</name>
    <dbReference type="NCBI Taxonomy" id="585455"/>
    <lineage>
        <taxon>Bacteria</taxon>
        <taxon>Pseudomonadati</taxon>
        <taxon>Pseudomonadota</taxon>
        <taxon>Gammaproteobacteria</taxon>
        <taxon>Thiohalobacterales</taxon>
        <taxon>Thiohalobacteraceae</taxon>
        <taxon>Thiohalobacter</taxon>
    </lineage>
</organism>
<keyword evidence="2" id="KW-1185">Reference proteome</keyword>
<dbReference type="RefSeq" id="WP_096363743.1">
    <property type="nucleotide sequence ID" value="NZ_AP018052.1"/>
</dbReference>
<evidence type="ECO:0000313" key="2">
    <source>
        <dbReference type="Proteomes" id="UP000218765"/>
    </source>
</evidence>
<gene>
    <name evidence="1" type="ORF">FOKN1_0141</name>
</gene>
<dbReference type="Proteomes" id="UP000218765">
    <property type="component" value="Chromosome"/>
</dbReference>
<name>A0A1Z4VLR6_9GAMM</name>
<accession>A0A1Z4VLR6</accession>
<dbReference type="KEGG" id="ttc:FOKN1_0141"/>
<protein>
    <submittedName>
        <fullName evidence="1">Anthranilate/para-aminobenzoate synthases component I</fullName>
    </submittedName>
</protein>
<dbReference type="OrthoDB" id="8556654at2"/>
<dbReference type="EMBL" id="AP018052">
    <property type="protein sequence ID" value="BAZ92546.1"/>
    <property type="molecule type" value="Genomic_DNA"/>
</dbReference>
<evidence type="ECO:0000313" key="1">
    <source>
        <dbReference type="EMBL" id="BAZ92546.1"/>
    </source>
</evidence>